<evidence type="ECO:0000313" key="1">
    <source>
        <dbReference type="EMBL" id="NWC18296.1"/>
    </source>
</evidence>
<dbReference type="Proteomes" id="UP000517547">
    <property type="component" value="Unassembled WGS sequence"/>
</dbReference>
<name>A0A7Y8CHH9_9PSED</name>
<proteinExistence type="predicted"/>
<sequence>MNVQGYKYSFIYDCACFCWCDVLWGYEHDVVGWEFVVGIADFFVSNGSDDELEIELVFLEGGDIEEIENKMRQLAEKCSVRQSVGSRDKWVFVLLKWLFENKDSISDPLEEVEVIYEDFDFPQGIESFVRYMPSVDNYKPEKHSANDNQNRIFDNWSSYLKMMEASLQGK</sequence>
<comment type="caution">
    <text evidence="1">The sequence shown here is derived from an EMBL/GenBank/DDBJ whole genome shotgun (WGS) entry which is preliminary data.</text>
</comment>
<accession>A0A7Y8CHH9</accession>
<reference evidence="1 2" key="1">
    <citation type="submission" date="2020-04" db="EMBL/GenBank/DDBJ databases">
        <title>Molecular characterization of pseudomonads from Agaricus bisporus reveal novel blotch 2 pathogens in Western Europe.</title>
        <authorList>
            <person name="Taparia T."/>
            <person name="Krijger M."/>
            <person name="Haynes E."/>
            <person name="Elpinstone J.G."/>
            <person name="Noble R."/>
            <person name="Van Der Wolf J."/>
        </authorList>
    </citation>
    <scope>NUCLEOTIDE SEQUENCE [LARGE SCALE GENOMIC DNA]</scope>
    <source>
        <strain evidence="1 2">IPO3738</strain>
    </source>
</reference>
<organism evidence="1 2">
    <name type="scientific">Pseudomonas gingeri</name>
    <dbReference type="NCBI Taxonomy" id="117681"/>
    <lineage>
        <taxon>Bacteria</taxon>
        <taxon>Pseudomonadati</taxon>
        <taxon>Pseudomonadota</taxon>
        <taxon>Gammaproteobacteria</taxon>
        <taxon>Pseudomonadales</taxon>
        <taxon>Pseudomonadaceae</taxon>
        <taxon>Pseudomonas</taxon>
    </lineage>
</organism>
<evidence type="ECO:0000313" key="2">
    <source>
        <dbReference type="Proteomes" id="UP000517547"/>
    </source>
</evidence>
<dbReference type="InterPro" id="IPR016630">
    <property type="entry name" value="UCP015278"/>
</dbReference>
<protein>
    <submittedName>
        <fullName evidence="1">DUF2247 family protein</fullName>
    </submittedName>
</protein>
<dbReference type="AlphaFoldDB" id="A0A7Y8CHH9"/>
<dbReference type="EMBL" id="JACAQE010000013">
    <property type="protein sequence ID" value="NWC18296.1"/>
    <property type="molecule type" value="Genomic_DNA"/>
</dbReference>
<dbReference type="Pfam" id="PF10004">
    <property type="entry name" value="DUF2247"/>
    <property type="match status" value="1"/>
</dbReference>
<dbReference type="RefSeq" id="WP_103032804.1">
    <property type="nucleotide sequence ID" value="NZ_JACAQE010000013.1"/>
</dbReference>
<dbReference type="PIRSF" id="PIRSF015278">
    <property type="entry name" value="UCP015278"/>
    <property type="match status" value="1"/>
</dbReference>
<gene>
    <name evidence="1" type="ORF">HX845_31910</name>
</gene>